<dbReference type="Pfam" id="PF11969">
    <property type="entry name" value="DcpS_C"/>
    <property type="match status" value="1"/>
</dbReference>
<dbReference type="RefSeq" id="XP_030628033.1">
    <property type="nucleotide sequence ID" value="XM_030772173.1"/>
</dbReference>
<comment type="similarity">
    <text evidence="4">Belongs to the HINT family.</text>
</comment>
<evidence type="ECO:0000256" key="1">
    <source>
        <dbReference type="ARBA" id="ARBA00022741"/>
    </source>
</evidence>
<feature type="short sequence motif" description="Histidine triad motif" evidence="7">
    <location>
        <begin position="94"/>
        <end position="98"/>
    </location>
</feature>
<keyword evidence="9" id="KW-1185">Reference proteome</keyword>
<evidence type="ECO:0000256" key="4">
    <source>
        <dbReference type="ARBA" id="ARBA00025764"/>
    </source>
</evidence>
<evidence type="ECO:0000256" key="7">
    <source>
        <dbReference type="PROSITE-ProRule" id="PRU00464"/>
    </source>
</evidence>
<dbReference type="GeneID" id="115810246"/>
<dbReference type="PROSITE" id="PS51084">
    <property type="entry name" value="HIT_2"/>
    <property type="match status" value="1"/>
</dbReference>
<dbReference type="PANTHER" id="PTHR12486:SF5">
    <property type="entry name" value="ADENOSINE 5'-MONOPHOSPHORAMIDASE HINT3"/>
    <property type="match status" value="1"/>
</dbReference>
<dbReference type="GO" id="GO:0000166">
    <property type="term" value="F:nucleotide binding"/>
    <property type="evidence" value="ECO:0007669"/>
    <property type="project" value="UniProtKB-KW"/>
</dbReference>
<protein>
    <recommendedName>
        <fullName evidence="5">Adenosine 5'-monophosphoramidase HINT3</fullName>
    </recommendedName>
    <alternativeName>
        <fullName evidence="6">Histidine triad nucleotide-binding protein 3</fullName>
    </alternativeName>
</protein>
<evidence type="ECO:0000256" key="2">
    <source>
        <dbReference type="ARBA" id="ARBA00022801"/>
    </source>
</evidence>
<reference evidence="10" key="1">
    <citation type="submission" date="2025-08" db="UniProtKB">
        <authorList>
            <consortium name="RefSeq"/>
        </authorList>
    </citation>
    <scope>IDENTIFICATION</scope>
</reference>
<evidence type="ECO:0000259" key="8">
    <source>
        <dbReference type="PROSITE" id="PS51084"/>
    </source>
</evidence>
<dbReference type="InterPro" id="IPR036265">
    <property type="entry name" value="HIT-like_sf"/>
</dbReference>
<evidence type="ECO:0000256" key="5">
    <source>
        <dbReference type="ARBA" id="ARBA00039802"/>
    </source>
</evidence>
<proteinExistence type="inferred from homology"/>
<comment type="catalytic activity">
    <reaction evidence="3">
        <text>adenosine 5'-phosphoramidate + H2O = NH4(+) + AMP</text>
        <dbReference type="Rhea" id="RHEA:67916"/>
        <dbReference type="ChEBI" id="CHEBI:15377"/>
        <dbReference type="ChEBI" id="CHEBI:28938"/>
        <dbReference type="ChEBI" id="CHEBI:57890"/>
        <dbReference type="ChEBI" id="CHEBI:456215"/>
    </reaction>
</comment>
<dbReference type="InterPro" id="IPR011146">
    <property type="entry name" value="HIT-like"/>
</dbReference>
<evidence type="ECO:0000313" key="9">
    <source>
        <dbReference type="Proteomes" id="UP000504632"/>
    </source>
</evidence>
<dbReference type="PANTHER" id="PTHR12486">
    <property type="entry name" value="APRATAXIN-RELATED"/>
    <property type="match status" value="1"/>
</dbReference>
<dbReference type="Proteomes" id="UP000504632">
    <property type="component" value="Chromosome 4"/>
</dbReference>
<evidence type="ECO:0000256" key="3">
    <source>
        <dbReference type="ARBA" id="ARBA00024472"/>
    </source>
</evidence>
<dbReference type="Gene3D" id="3.30.428.10">
    <property type="entry name" value="HIT-like"/>
    <property type="match status" value="1"/>
</dbReference>
<sequence>MSDYESDPESCIFCTISSGQDPNASILHSDDDVVCFWDIYPAAPQHYLVVPKKHIVNCAALDKHDVSLDQRADQRLLFCSRLGFHLPKFTSVGHLHLHVLAPARMC</sequence>
<name>A0A6J2V8D7_CHACN</name>
<dbReference type="InParanoid" id="A0A6J2V8D7"/>
<gene>
    <name evidence="10" type="primary">LOC115810246</name>
</gene>
<dbReference type="AlphaFoldDB" id="A0A6J2V8D7"/>
<dbReference type="OrthoDB" id="1915375at2759"/>
<keyword evidence="2" id="KW-0378">Hydrolase</keyword>
<evidence type="ECO:0000256" key="6">
    <source>
        <dbReference type="ARBA" id="ARBA00042361"/>
    </source>
</evidence>
<dbReference type="SUPFAM" id="SSF54197">
    <property type="entry name" value="HIT-like"/>
    <property type="match status" value="1"/>
</dbReference>
<organism evidence="9 10">
    <name type="scientific">Chanos chanos</name>
    <name type="common">Milkfish</name>
    <name type="synonym">Mugil chanos</name>
    <dbReference type="NCBI Taxonomy" id="29144"/>
    <lineage>
        <taxon>Eukaryota</taxon>
        <taxon>Metazoa</taxon>
        <taxon>Chordata</taxon>
        <taxon>Craniata</taxon>
        <taxon>Vertebrata</taxon>
        <taxon>Euteleostomi</taxon>
        <taxon>Actinopterygii</taxon>
        <taxon>Neopterygii</taxon>
        <taxon>Teleostei</taxon>
        <taxon>Ostariophysi</taxon>
        <taxon>Gonorynchiformes</taxon>
        <taxon>Chanidae</taxon>
        <taxon>Chanos</taxon>
    </lineage>
</organism>
<feature type="domain" description="HIT" evidence="8">
    <location>
        <begin position="12"/>
        <end position="106"/>
    </location>
</feature>
<evidence type="ECO:0000313" key="10">
    <source>
        <dbReference type="RefSeq" id="XP_030628033.1"/>
    </source>
</evidence>
<accession>A0A6J2V8D7</accession>
<keyword evidence="1" id="KW-0547">Nucleotide-binding</keyword>
<dbReference type="GO" id="GO:0016787">
    <property type="term" value="F:hydrolase activity"/>
    <property type="evidence" value="ECO:0007669"/>
    <property type="project" value="UniProtKB-KW"/>
</dbReference>